<evidence type="ECO:0000313" key="1">
    <source>
        <dbReference type="EMBL" id="KUG04261.1"/>
    </source>
</evidence>
<reference evidence="1" key="1">
    <citation type="journal article" date="2015" name="Proc. Natl. Acad. Sci. U.S.A.">
        <title>Networks of energetic and metabolic interactions define dynamics in microbial communities.</title>
        <authorList>
            <person name="Embree M."/>
            <person name="Liu J.K."/>
            <person name="Al-Bassam M.M."/>
            <person name="Zengler K."/>
        </authorList>
    </citation>
    <scope>NUCLEOTIDE SEQUENCE</scope>
</reference>
<protein>
    <submittedName>
        <fullName evidence="1">Uncharacterized protein</fullName>
    </submittedName>
</protein>
<gene>
    <name evidence="1" type="ORF">ASZ90_018267</name>
</gene>
<dbReference type="EMBL" id="LNQE01001853">
    <property type="protein sequence ID" value="KUG04261.1"/>
    <property type="molecule type" value="Genomic_DNA"/>
</dbReference>
<organism evidence="1">
    <name type="scientific">hydrocarbon metagenome</name>
    <dbReference type="NCBI Taxonomy" id="938273"/>
    <lineage>
        <taxon>unclassified sequences</taxon>
        <taxon>metagenomes</taxon>
        <taxon>ecological metagenomes</taxon>
    </lineage>
</organism>
<dbReference type="AlphaFoldDB" id="A0A0W8E6K9"/>
<proteinExistence type="predicted"/>
<sequence length="182" mass="21460">MDCPRQDSKGCCGNYSPVFYPSDFAYLLRNHPDVVDRIMNIRDVTILDASLTVNNSIDGDSYKCHFHSEHGCLLEQIQRESICRHFVCPGIGWETEESMKHWKVFFQRLADYEIELNNRIATALKSQGLTLRMEDERPRFFSELLNLFDQETRNLPEFLSSCKPAEHFTIKRKIYFKEEWPL</sequence>
<comment type="caution">
    <text evidence="1">The sequence shown here is derived from an EMBL/GenBank/DDBJ whole genome shotgun (WGS) entry which is preliminary data.</text>
</comment>
<accession>A0A0W8E6K9</accession>
<name>A0A0W8E6K9_9ZZZZ</name>